<dbReference type="RefSeq" id="WP_193674649.1">
    <property type="nucleotide sequence ID" value="NZ_JADDIV010000001.1"/>
</dbReference>
<evidence type="ECO:0000256" key="4">
    <source>
        <dbReference type="PROSITE-ProRule" id="PRU00050"/>
    </source>
</evidence>
<accession>A0ABR9RYU6</accession>
<comment type="caution">
    <text evidence="6">The sequence shown here is derived from an EMBL/GenBank/DDBJ whole genome shotgun (WGS) entry which is preliminary data.</text>
</comment>
<feature type="domain" description="CheB-type methylesterase" evidence="5">
    <location>
        <begin position="15"/>
        <end position="197"/>
    </location>
</feature>
<keyword evidence="4" id="KW-0145">Chemotaxis</keyword>
<evidence type="ECO:0000256" key="1">
    <source>
        <dbReference type="ARBA" id="ARBA00022801"/>
    </source>
</evidence>
<reference evidence="6 7" key="1">
    <citation type="submission" date="2020-10" db="EMBL/GenBank/DDBJ databases">
        <title>Ramlibacter sp. HM2 16S ribosomal RNA gene Genome sequencing and assembly.</title>
        <authorList>
            <person name="Kang M."/>
        </authorList>
    </citation>
    <scope>NUCLEOTIDE SEQUENCE [LARGE SCALE GENOMIC DNA]</scope>
    <source>
        <strain evidence="6 7">HM2</strain>
    </source>
</reference>
<organism evidence="6 7">
    <name type="scientific">Ramlibacter pallidus</name>
    <dbReference type="NCBI Taxonomy" id="2780087"/>
    <lineage>
        <taxon>Bacteria</taxon>
        <taxon>Pseudomonadati</taxon>
        <taxon>Pseudomonadota</taxon>
        <taxon>Betaproteobacteria</taxon>
        <taxon>Burkholderiales</taxon>
        <taxon>Comamonadaceae</taxon>
        <taxon>Ramlibacter</taxon>
    </lineage>
</organism>
<comment type="catalytic activity">
    <reaction evidence="3">
        <text>[protein]-L-glutamate 5-O-methyl ester + H2O = L-glutamyl-[protein] + methanol + H(+)</text>
        <dbReference type="Rhea" id="RHEA:23236"/>
        <dbReference type="Rhea" id="RHEA-COMP:10208"/>
        <dbReference type="Rhea" id="RHEA-COMP:10311"/>
        <dbReference type="ChEBI" id="CHEBI:15377"/>
        <dbReference type="ChEBI" id="CHEBI:15378"/>
        <dbReference type="ChEBI" id="CHEBI:17790"/>
        <dbReference type="ChEBI" id="CHEBI:29973"/>
        <dbReference type="ChEBI" id="CHEBI:82795"/>
        <dbReference type="EC" id="3.1.1.61"/>
    </reaction>
</comment>
<keyword evidence="7" id="KW-1185">Reference proteome</keyword>
<dbReference type="SUPFAM" id="SSF52738">
    <property type="entry name" value="Methylesterase CheB, C-terminal domain"/>
    <property type="match status" value="1"/>
</dbReference>
<dbReference type="EMBL" id="JADDIV010000001">
    <property type="protein sequence ID" value="MBE7366002.1"/>
    <property type="molecule type" value="Genomic_DNA"/>
</dbReference>
<protein>
    <recommendedName>
        <fullName evidence="2">protein-glutamate methylesterase</fullName>
        <ecNumber evidence="2">3.1.1.61</ecNumber>
    </recommendedName>
</protein>
<evidence type="ECO:0000313" key="6">
    <source>
        <dbReference type="EMBL" id="MBE7366002.1"/>
    </source>
</evidence>
<dbReference type="PANTHER" id="PTHR42872">
    <property type="entry name" value="PROTEIN-GLUTAMATE METHYLESTERASE/PROTEIN-GLUTAMINE GLUTAMINASE"/>
    <property type="match status" value="1"/>
</dbReference>
<dbReference type="InterPro" id="IPR035909">
    <property type="entry name" value="CheB_C"/>
</dbReference>
<evidence type="ECO:0000256" key="3">
    <source>
        <dbReference type="ARBA" id="ARBA00048267"/>
    </source>
</evidence>
<evidence type="ECO:0000259" key="5">
    <source>
        <dbReference type="PROSITE" id="PS50122"/>
    </source>
</evidence>
<feature type="active site" evidence="4">
    <location>
        <position position="47"/>
    </location>
</feature>
<gene>
    <name evidence="6" type="ORF">IM787_00345</name>
</gene>
<dbReference type="PANTHER" id="PTHR42872:SF6">
    <property type="entry name" value="PROTEIN-GLUTAMATE METHYLESTERASE_PROTEIN-GLUTAMINE GLUTAMINASE"/>
    <property type="match status" value="1"/>
</dbReference>
<dbReference type="Pfam" id="PF01339">
    <property type="entry name" value="CheB_methylest"/>
    <property type="match status" value="1"/>
</dbReference>
<keyword evidence="1 4" id="KW-0378">Hydrolase</keyword>
<feature type="active site" evidence="4">
    <location>
        <position position="20"/>
    </location>
</feature>
<dbReference type="EC" id="3.1.1.61" evidence="2"/>
<dbReference type="PROSITE" id="PS50122">
    <property type="entry name" value="CHEB"/>
    <property type="match status" value="1"/>
</dbReference>
<proteinExistence type="predicted"/>
<evidence type="ECO:0000313" key="7">
    <source>
        <dbReference type="Proteomes" id="UP000806285"/>
    </source>
</evidence>
<sequence length="197" mass="20495">MRSLPADFAFAADAVAIGASAGGIDALSIILGGLQAPLAAAVVVVLHLPEQHESRLVPLFAHRLAVPVREARPHAPVEPGAVYFAPPGYHLLVEAERSFSLSCDEPVLFSRPSIDVLFESAAEAYGPTLAGIVLTGANEDGARGLAAVKARGGLTAVQDPAEALHTTMPLAAIREADPRFVLPLAGLRSLLHTVAHR</sequence>
<name>A0ABR9RYU6_9BURK</name>
<evidence type="ECO:0000256" key="2">
    <source>
        <dbReference type="ARBA" id="ARBA00039140"/>
    </source>
</evidence>
<dbReference type="Gene3D" id="3.40.50.180">
    <property type="entry name" value="Methylesterase CheB, C-terminal domain"/>
    <property type="match status" value="1"/>
</dbReference>
<feature type="active site" evidence="4">
    <location>
        <position position="140"/>
    </location>
</feature>
<dbReference type="CDD" id="cd16433">
    <property type="entry name" value="CheB"/>
    <property type="match status" value="1"/>
</dbReference>
<dbReference type="Proteomes" id="UP000806285">
    <property type="component" value="Unassembled WGS sequence"/>
</dbReference>
<dbReference type="InterPro" id="IPR000673">
    <property type="entry name" value="Sig_transdc_resp-reg_Me-estase"/>
</dbReference>